<dbReference type="RefSeq" id="WP_146904209.1">
    <property type="nucleotide sequence ID" value="NZ_BAAARM010000004.1"/>
</dbReference>
<gene>
    <name evidence="12" type="ORF">CAE01nite_22160</name>
</gene>
<evidence type="ECO:0000256" key="9">
    <source>
        <dbReference type="ARBA" id="ARBA00023136"/>
    </source>
</evidence>
<dbReference type="Proteomes" id="UP000321181">
    <property type="component" value="Unassembled WGS sequence"/>
</dbReference>
<name>A0A512DDE6_9CELL</name>
<evidence type="ECO:0000256" key="8">
    <source>
        <dbReference type="ARBA" id="ARBA00022989"/>
    </source>
</evidence>
<evidence type="ECO:0000256" key="4">
    <source>
        <dbReference type="ARBA" id="ARBA00022475"/>
    </source>
</evidence>
<comment type="similarity">
    <text evidence="3 10">Belongs to the FliL family.</text>
</comment>
<dbReference type="PANTHER" id="PTHR35091:SF2">
    <property type="entry name" value="FLAGELLAR PROTEIN FLIL"/>
    <property type="match status" value="1"/>
</dbReference>
<keyword evidence="9 10" id="KW-0472">Membrane</keyword>
<protein>
    <recommendedName>
        <fullName evidence="10">Flagellar protein FliL</fullName>
    </recommendedName>
</protein>
<keyword evidence="4 10" id="KW-1003">Cell membrane</keyword>
<feature type="region of interest" description="Disordered" evidence="11">
    <location>
        <begin position="1"/>
        <end position="35"/>
    </location>
</feature>
<feature type="transmembrane region" description="Helical" evidence="10">
    <location>
        <begin position="41"/>
        <end position="61"/>
    </location>
</feature>
<comment type="caution">
    <text evidence="12">The sequence shown here is derived from an EMBL/GenBank/DDBJ whole genome shotgun (WGS) entry which is preliminary data.</text>
</comment>
<evidence type="ECO:0000313" key="12">
    <source>
        <dbReference type="EMBL" id="GEO34491.1"/>
    </source>
</evidence>
<evidence type="ECO:0000256" key="11">
    <source>
        <dbReference type="SAM" id="MobiDB-lite"/>
    </source>
</evidence>
<sequence length="173" mass="18345">MSTEQRVMVGGRRPLSEAARAGAAKPEETPEPPAKKKSKKLVLIIGVVVLLAAAAAAWFLFLKPAPADAAEHEPEPVVLGAVMPVDSVSLNLANGRYLRLGIALQLSAEAGAHGELDTARALDQAIALFSGRDIAEVSDPAVRDQLVSDLAHQLSETYHGEVVDVYLTEYVTQ</sequence>
<dbReference type="GO" id="GO:0009425">
    <property type="term" value="C:bacterial-type flagellum basal body"/>
    <property type="evidence" value="ECO:0007669"/>
    <property type="project" value="InterPro"/>
</dbReference>
<comment type="subcellular location">
    <subcellularLocation>
        <location evidence="2">Cell membrane</location>
        <topology evidence="2">Single-pass membrane protein</topology>
    </subcellularLocation>
</comment>
<evidence type="ECO:0000256" key="10">
    <source>
        <dbReference type="RuleBase" id="RU364125"/>
    </source>
</evidence>
<keyword evidence="13" id="KW-1185">Reference proteome</keyword>
<evidence type="ECO:0000256" key="3">
    <source>
        <dbReference type="ARBA" id="ARBA00008281"/>
    </source>
</evidence>
<keyword evidence="6 10" id="KW-0812">Transmembrane</keyword>
<comment type="function">
    <text evidence="1 10">Controls the rotational direction of flagella during chemotaxis.</text>
</comment>
<dbReference type="GO" id="GO:0005886">
    <property type="term" value="C:plasma membrane"/>
    <property type="evidence" value="ECO:0007669"/>
    <property type="project" value="UniProtKB-SubCell"/>
</dbReference>
<keyword evidence="7 10" id="KW-0283">Flagellar rotation</keyword>
<evidence type="ECO:0000256" key="6">
    <source>
        <dbReference type="ARBA" id="ARBA00022692"/>
    </source>
</evidence>
<keyword evidence="8 10" id="KW-1133">Transmembrane helix</keyword>
<evidence type="ECO:0000256" key="1">
    <source>
        <dbReference type="ARBA" id="ARBA00002254"/>
    </source>
</evidence>
<accession>A0A512DDE6</accession>
<evidence type="ECO:0000256" key="7">
    <source>
        <dbReference type="ARBA" id="ARBA00022779"/>
    </source>
</evidence>
<dbReference type="EMBL" id="BJYY01000014">
    <property type="protein sequence ID" value="GEO34491.1"/>
    <property type="molecule type" value="Genomic_DNA"/>
</dbReference>
<organism evidence="12 13">
    <name type="scientific">Cellulomonas aerilata</name>
    <dbReference type="NCBI Taxonomy" id="515326"/>
    <lineage>
        <taxon>Bacteria</taxon>
        <taxon>Bacillati</taxon>
        <taxon>Actinomycetota</taxon>
        <taxon>Actinomycetes</taxon>
        <taxon>Micrococcales</taxon>
        <taxon>Cellulomonadaceae</taxon>
        <taxon>Cellulomonas</taxon>
    </lineage>
</organism>
<evidence type="ECO:0000313" key="13">
    <source>
        <dbReference type="Proteomes" id="UP000321181"/>
    </source>
</evidence>
<dbReference type="AlphaFoldDB" id="A0A512DDE6"/>
<proteinExistence type="inferred from homology"/>
<reference evidence="12 13" key="1">
    <citation type="submission" date="2019-07" db="EMBL/GenBank/DDBJ databases">
        <title>Whole genome shotgun sequence of Cellulomonas aerilata NBRC 106308.</title>
        <authorList>
            <person name="Hosoyama A."/>
            <person name="Uohara A."/>
            <person name="Ohji S."/>
            <person name="Ichikawa N."/>
        </authorList>
    </citation>
    <scope>NUCLEOTIDE SEQUENCE [LARGE SCALE GENOMIC DNA]</scope>
    <source>
        <strain evidence="12 13">NBRC 106308</strain>
    </source>
</reference>
<dbReference type="PANTHER" id="PTHR35091">
    <property type="entry name" value="FLAGELLAR PROTEIN FLIL"/>
    <property type="match status" value="1"/>
</dbReference>
<dbReference type="InterPro" id="IPR005503">
    <property type="entry name" value="FliL"/>
</dbReference>
<dbReference type="GO" id="GO:0006935">
    <property type="term" value="P:chemotaxis"/>
    <property type="evidence" value="ECO:0007669"/>
    <property type="project" value="UniProtKB-KW"/>
</dbReference>
<evidence type="ECO:0000256" key="2">
    <source>
        <dbReference type="ARBA" id="ARBA00004162"/>
    </source>
</evidence>
<dbReference type="Pfam" id="PF03748">
    <property type="entry name" value="FliL"/>
    <property type="match status" value="1"/>
</dbReference>
<keyword evidence="5 10" id="KW-0145">Chemotaxis</keyword>
<dbReference type="GO" id="GO:0071978">
    <property type="term" value="P:bacterial-type flagellum-dependent swarming motility"/>
    <property type="evidence" value="ECO:0007669"/>
    <property type="project" value="TreeGrafter"/>
</dbReference>
<dbReference type="OrthoDB" id="3537056at2"/>
<evidence type="ECO:0000256" key="5">
    <source>
        <dbReference type="ARBA" id="ARBA00022500"/>
    </source>
</evidence>